<gene>
    <name evidence="1" type="ORF">GCM10011501_29210</name>
</gene>
<organism evidence="1 2">
    <name type="scientific">Thalassotalea profundi</name>
    <dbReference type="NCBI Taxonomy" id="2036687"/>
    <lineage>
        <taxon>Bacteria</taxon>
        <taxon>Pseudomonadati</taxon>
        <taxon>Pseudomonadota</taxon>
        <taxon>Gammaproteobacteria</taxon>
        <taxon>Alteromonadales</taxon>
        <taxon>Colwelliaceae</taxon>
        <taxon>Thalassotalea</taxon>
    </lineage>
</organism>
<name>A0ABQ3IXX3_9GAMM</name>
<protein>
    <submittedName>
        <fullName evidence="1">Uncharacterized protein</fullName>
    </submittedName>
</protein>
<dbReference type="Proteomes" id="UP000626370">
    <property type="component" value="Unassembled WGS sequence"/>
</dbReference>
<comment type="caution">
    <text evidence="1">The sequence shown here is derived from an EMBL/GenBank/DDBJ whole genome shotgun (WGS) entry which is preliminary data.</text>
</comment>
<accession>A0ABQ3IXX3</accession>
<evidence type="ECO:0000313" key="2">
    <source>
        <dbReference type="Proteomes" id="UP000626370"/>
    </source>
</evidence>
<proteinExistence type="predicted"/>
<evidence type="ECO:0000313" key="1">
    <source>
        <dbReference type="EMBL" id="GHE97881.1"/>
    </source>
</evidence>
<dbReference type="EMBL" id="BNAH01000013">
    <property type="protein sequence ID" value="GHE97881.1"/>
    <property type="molecule type" value="Genomic_DNA"/>
</dbReference>
<sequence>MRISHFNKPPIVIIDPITAKFKLNNKNENGIKIAEGKKESMK</sequence>
<keyword evidence="2" id="KW-1185">Reference proteome</keyword>
<reference evidence="2" key="1">
    <citation type="journal article" date="2019" name="Int. J. Syst. Evol. Microbiol.">
        <title>The Global Catalogue of Microorganisms (GCM) 10K type strain sequencing project: providing services to taxonomists for standard genome sequencing and annotation.</title>
        <authorList>
            <consortium name="The Broad Institute Genomics Platform"/>
            <consortium name="The Broad Institute Genome Sequencing Center for Infectious Disease"/>
            <person name="Wu L."/>
            <person name="Ma J."/>
        </authorList>
    </citation>
    <scope>NUCLEOTIDE SEQUENCE [LARGE SCALE GENOMIC DNA]</scope>
    <source>
        <strain evidence="2">CGMCC 1.15922</strain>
    </source>
</reference>